<organism evidence="1 2">
    <name type="scientific">Pleurodeles waltl</name>
    <name type="common">Iberian ribbed newt</name>
    <dbReference type="NCBI Taxonomy" id="8319"/>
    <lineage>
        <taxon>Eukaryota</taxon>
        <taxon>Metazoa</taxon>
        <taxon>Chordata</taxon>
        <taxon>Craniata</taxon>
        <taxon>Vertebrata</taxon>
        <taxon>Euteleostomi</taxon>
        <taxon>Amphibia</taxon>
        <taxon>Batrachia</taxon>
        <taxon>Caudata</taxon>
        <taxon>Salamandroidea</taxon>
        <taxon>Salamandridae</taxon>
        <taxon>Pleurodelinae</taxon>
        <taxon>Pleurodeles</taxon>
    </lineage>
</organism>
<evidence type="ECO:0000313" key="2">
    <source>
        <dbReference type="Proteomes" id="UP001066276"/>
    </source>
</evidence>
<comment type="caution">
    <text evidence="1">The sequence shown here is derived from an EMBL/GenBank/DDBJ whole genome shotgun (WGS) entry which is preliminary data.</text>
</comment>
<proteinExistence type="predicted"/>
<evidence type="ECO:0000313" key="1">
    <source>
        <dbReference type="EMBL" id="KAJ1160487.1"/>
    </source>
</evidence>
<accession>A0AAV7S8I3</accession>
<dbReference type="EMBL" id="JANPWB010000008">
    <property type="protein sequence ID" value="KAJ1160487.1"/>
    <property type="molecule type" value="Genomic_DNA"/>
</dbReference>
<sequence length="212" mass="23086">MPGTLEPEPLSVLYMFGSSLTVAPGLSVAESGDTHRTGRSAGQSSDYPIIYLTTSSTTTLLGGHVLEYPDPRTSGYRGRKVQSLHPVKLTWSGYIPQDGSTSLQEGVEATSTEEPALMLHNIMAAIQGVQTSLEGRIDSVTTEMTLIDADLLNIRVRVKEAKDYTPSLQASTEALMAQINDLRATTKAMEARLEEYENLLWRNNLCIIGVPE</sequence>
<protein>
    <submittedName>
        <fullName evidence="1">Uncharacterized protein</fullName>
    </submittedName>
</protein>
<keyword evidence="2" id="KW-1185">Reference proteome</keyword>
<gene>
    <name evidence="1" type="ORF">NDU88_000989</name>
</gene>
<dbReference type="Proteomes" id="UP001066276">
    <property type="component" value="Chromosome 4_2"/>
</dbReference>
<dbReference type="AlphaFoldDB" id="A0AAV7S8I3"/>
<reference evidence="1" key="1">
    <citation type="journal article" date="2022" name="bioRxiv">
        <title>Sequencing and chromosome-scale assembly of the giantPleurodeles waltlgenome.</title>
        <authorList>
            <person name="Brown T."/>
            <person name="Elewa A."/>
            <person name="Iarovenko S."/>
            <person name="Subramanian E."/>
            <person name="Araus A.J."/>
            <person name="Petzold A."/>
            <person name="Susuki M."/>
            <person name="Suzuki K.-i.T."/>
            <person name="Hayashi T."/>
            <person name="Toyoda A."/>
            <person name="Oliveira C."/>
            <person name="Osipova E."/>
            <person name="Leigh N.D."/>
            <person name="Simon A."/>
            <person name="Yun M.H."/>
        </authorList>
    </citation>
    <scope>NUCLEOTIDE SEQUENCE</scope>
    <source>
        <strain evidence="1">20211129_DDA</strain>
        <tissue evidence="1">Liver</tissue>
    </source>
</reference>
<name>A0AAV7S8I3_PLEWA</name>